<protein>
    <submittedName>
        <fullName evidence="2">Uncharacterized protein</fullName>
    </submittedName>
</protein>
<feature type="compositionally biased region" description="Polar residues" evidence="1">
    <location>
        <begin position="78"/>
        <end position="95"/>
    </location>
</feature>
<organism evidence="2 3">
    <name type="scientific">Solanum tuberosum</name>
    <name type="common">Potato</name>
    <dbReference type="NCBI Taxonomy" id="4113"/>
    <lineage>
        <taxon>Eukaryota</taxon>
        <taxon>Viridiplantae</taxon>
        <taxon>Streptophyta</taxon>
        <taxon>Embryophyta</taxon>
        <taxon>Tracheophyta</taxon>
        <taxon>Spermatophyta</taxon>
        <taxon>Magnoliopsida</taxon>
        <taxon>eudicotyledons</taxon>
        <taxon>Gunneridae</taxon>
        <taxon>Pentapetalae</taxon>
        <taxon>asterids</taxon>
        <taxon>lamiids</taxon>
        <taxon>Solanales</taxon>
        <taxon>Solanaceae</taxon>
        <taxon>Solanoideae</taxon>
        <taxon>Solaneae</taxon>
        <taxon>Solanum</taxon>
    </lineage>
</organism>
<reference evidence="2" key="2">
    <citation type="submission" date="2015-06" db="UniProtKB">
        <authorList>
            <consortium name="EnsemblPlants"/>
        </authorList>
    </citation>
    <scope>IDENTIFICATION</scope>
    <source>
        <strain evidence="2">DM1-3 516 R44</strain>
    </source>
</reference>
<sequence length="161" mass="17856">MIDISTYKPLEVSSTYDTQAFASMGYVLHDDKWSKKGLVKVKVEQPKGSKISADSASELLKEAGEIKGRLAALEDGMQQLQRPGTRTSKDTSTNVGKLRISMDDNQCEGIKTTNKLIQRVNSLTQEAESSQTELAIAVQTSYSNLSKNVEKSYHQFYQRGT</sequence>
<reference evidence="3" key="1">
    <citation type="journal article" date="2011" name="Nature">
        <title>Genome sequence and analysis of the tuber crop potato.</title>
        <authorList>
            <consortium name="The Potato Genome Sequencing Consortium"/>
        </authorList>
    </citation>
    <scope>NUCLEOTIDE SEQUENCE [LARGE SCALE GENOMIC DNA]</scope>
    <source>
        <strain evidence="3">cv. DM1-3 516 R44</strain>
    </source>
</reference>
<dbReference type="InParanoid" id="M1DZR0"/>
<dbReference type="OMA" id="WARHAKV"/>
<proteinExistence type="predicted"/>
<evidence type="ECO:0000313" key="3">
    <source>
        <dbReference type="Proteomes" id="UP000011115"/>
    </source>
</evidence>
<dbReference type="AlphaFoldDB" id="M1DZR0"/>
<feature type="region of interest" description="Disordered" evidence="1">
    <location>
        <begin position="78"/>
        <end position="97"/>
    </location>
</feature>
<dbReference type="EnsemblPlants" id="PGSC0003DMT400097025">
    <property type="protein sequence ID" value="PGSC0003DMT400097025"/>
    <property type="gene ID" value="PGSC0003DMG400046596"/>
</dbReference>
<accession>M1DZR0</accession>
<dbReference type="PaxDb" id="4113-PGSC0003DMT400097025"/>
<name>M1DZR0_SOLTU</name>
<dbReference type="HOGENOM" id="CLU_117885_0_0_1"/>
<keyword evidence="3" id="KW-1185">Reference proteome</keyword>
<evidence type="ECO:0000313" key="2">
    <source>
        <dbReference type="EnsemblPlants" id="PGSC0003DMT400097025"/>
    </source>
</evidence>
<dbReference type="Gramene" id="PGSC0003DMT400097025">
    <property type="protein sequence ID" value="PGSC0003DMT400097025"/>
    <property type="gene ID" value="PGSC0003DMG400046596"/>
</dbReference>
<evidence type="ECO:0000256" key="1">
    <source>
        <dbReference type="SAM" id="MobiDB-lite"/>
    </source>
</evidence>
<dbReference type="Proteomes" id="UP000011115">
    <property type="component" value="Unassembled WGS sequence"/>
</dbReference>